<evidence type="ECO:0000256" key="10">
    <source>
        <dbReference type="SAM" id="MobiDB-lite"/>
    </source>
</evidence>
<reference evidence="13 14" key="1">
    <citation type="journal article" date="2013" name="Curr. Biol.">
        <title>The Genome of the Foraminiferan Reticulomyxa filosa.</title>
        <authorList>
            <person name="Glockner G."/>
            <person name="Hulsmann N."/>
            <person name="Schleicher M."/>
            <person name="Noegel A.A."/>
            <person name="Eichinger L."/>
            <person name="Gallinger C."/>
            <person name="Pawlowski J."/>
            <person name="Sierra R."/>
            <person name="Euteneuer U."/>
            <person name="Pillet L."/>
            <person name="Moustafa A."/>
            <person name="Platzer M."/>
            <person name="Groth M."/>
            <person name="Szafranski K."/>
            <person name="Schliwa M."/>
        </authorList>
    </citation>
    <scope>NUCLEOTIDE SEQUENCE [LARGE SCALE GENOMIC DNA]</scope>
</reference>
<dbReference type="Proteomes" id="UP000023152">
    <property type="component" value="Unassembled WGS sequence"/>
</dbReference>
<feature type="transmembrane region" description="Helical" evidence="11">
    <location>
        <begin position="102"/>
        <end position="125"/>
    </location>
</feature>
<dbReference type="InterPro" id="IPR027141">
    <property type="entry name" value="LSm4/Sm_D1/D3"/>
</dbReference>
<protein>
    <recommendedName>
        <fullName evidence="9">U6 snRNA-associated Sm-like protein LSm4</fullName>
    </recommendedName>
</protein>
<evidence type="ECO:0000256" key="5">
    <source>
        <dbReference type="ARBA" id="ARBA00022884"/>
    </source>
</evidence>
<keyword evidence="11" id="KW-0472">Membrane</keyword>
<evidence type="ECO:0000256" key="1">
    <source>
        <dbReference type="ARBA" id="ARBA00004123"/>
    </source>
</evidence>
<evidence type="ECO:0000256" key="4">
    <source>
        <dbReference type="ARBA" id="ARBA00022728"/>
    </source>
</evidence>
<feature type="domain" description="Sm" evidence="12">
    <location>
        <begin position="129"/>
        <end position="202"/>
    </location>
</feature>
<comment type="similarity">
    <text evidence="2 9">Belongs to the snRNP Sm proteins family.</text>
</comment>
<sequence length="250" mass="28579">MLKIIPKNEIPSKYGGTCQRPILLGLDSEDGAEDKEKDKDKEKEREKGEKKATINNTFSHFVIQKYIFFALKVNQIVITHGGQHGFEINSLFTCKTVIITDALIVLSFFFGVHGFYLPFTSFIFYTQFKKNYQHYSISFFGNRVELKSGDTYNGHLVNSDSWMNLYLKDVICTSRDGDKFWRINECYIRGNTVKYLSIASDVMDSVKEEDSEIKAAKMKGNIKKKKKLKKIVFNSKRGGRGRGGESAVSK</sequence>
<comment type="function">
    <text evidence="9">Binds specifically to the 3'-terminal U-tract of U6 snRNA.</text>
</comment>
<evidence type="ECO:0000256" key="8">
    <source>
        <dbReference type="ARBA" id="ARBA00023274"/>
    </source>
</evidence>
<dbReference type="CDD" id="cd01723">
    <property type="entry name" value="LSm4"/>
    <property type="match status" value="1"/>
</dbReference>
<name>X6N4R0_RETFI</name>
<keyword evidence="11" id="KW-0812">Transmembrane</keyword>
<dbReference type="Pfam" id="PF01423">
    <property type="entry name" value="LSM"/>
    <property type="match status" value="1"/>
</dbReference>
<dbReference type="GO" id="GO:0000398">
    <property type="term" value="P:mRNA splicing, via spliceosome"/>
    <property type="evidence" value="ECO:0007669"/>
    <property type="project" value="InterPro"/>
</dbReference>
<dbReference type="InterPro" id="IPR010920">
    <property type="entry name" value="LSM_dom_sf"/>
</dbReference>
<keyword evidence="4 9" id="KW-0747">Spliceosome</keyword>
<evidence type="ECO:0000256" key="7">
    <source>
        <dbReference type="ARBA" id="ARBA00023242"/>
    </source>
</evidence>
<dbReference type="GO" id="GO:0005681">
    <property type="term" value="C:spliceosomal complex"/>
    <property type="evidence" value="ECO:0007669"/>
    <property type="project" value="UniProtKB-UniRule"/>
</dbReference>
<dbReference type="Gene3D" id="2.30.30.100">
    <property type="match status" value="1"/>
</dbReference>
<dbReference type="PANTHER" id="PTHR23338">
    <property type="entry name" value="SMALL NUCLEAR RIBONUCLEOPROTEIN SM"/>
    <property type="match status" value="1"/>
</dbReference>
<dbReference type="SMART" id="SM00651">
    <property type="entry name" value="Sm"/>
    <property type="match status" value="1"/>
</dbReference>
<feature type="compositionally biased region" description="Basic and acidic residues" evidence="10">
    <location>
        <begin position="34"/>
        <end position="49"/>
    </location>
</feature>
<dbReference type="GO" id="GO:0000956">
    <property type="term" value="P:nuclear-transcribed mRNA catabolic process"/>
    <property type="evidence" value="ECO:0007669"/>
    <property type="project" value="UniProtKB-UniRule"/>
</dbReference>
<keyword evidence="8 9" id="KW-0687">Ribonucleoprotein</keyword>
<comment type="subcellular location">
    <subcellularLocation>
        <location evidence="1 9">Nucleus</location>
    </subcellularLocation>
</comment>
<dbReference type="InterPro" id="IPR001163">
    <property type="entry name" value="Sm_dom_euk/arc"/>
</dbReference>
<evidence type="ECO:0000256" key="9">
    <source>
        <dbReference type="RuleBase" id="RU365049"/>
    </source>
</evidence>
<evidence type="ECO:0000256" key="2">
    <source>
        <dbReference type="ARBA" id="ARBA00006850"/>
    </source>
</evidence>
<dbReference type="EMBL" id="ASPP01012168">
    <property type="protein sequence ID" value="ETO20868.1"/>
    <property type="molecule type" value="Genomic_DNA"/>
</dbReference>
<evidence type="ECO:0000313" key="13">
    <source>
        <dbReference type="EMBL" id="ETO20868.1"/>
    </source>
</evidence>
<keyword evidence="3 9" id="KW-0507">mRNA processing</keyword>
<evidence type="ECO:0000259" key="12">
    <source>
        <dbReference type="PROSITE" id="PS52002"/>
    </source>
</evidence>
<keyword evidence="11" id="KW-1133">Transmembrane helix</keyword>
<organism evidence="13 14">
    <name type="scientific">Reticulomyxa filosa</name>
    <dbReference type="NCBI Taxonomy" id="46433"/>
    <lineage>
        <taxon>Eukaryota</taxon>
        <taxon>Sar</taxon>
        <taxon>Rhizaria</taxon>
        <taxon>Retaria</taxon>
        <taxon>Foraminifera</taxon>
        <taxon>Monothalamids</taxon>
        <taxon>Reticulomyxidae</taxon>
        <taxon>Reticulomyxa</taxon>
    </lineage>
</organism>
<comment type="caution">
    <text evidence="13">The sequence shown here is derived from an EMBL/GenBank/DDBJ whole genome shotgun (WGS) entry which is preliminary data.</text>
</comment>
<dbReference type="OrthoDB" id="747253at2759"/>
<evidence type="ECO:0000256" key="3">
    <source>
        <dbReference type="ARBA" id="ARBA00022664"/>
    </source>
</evidence>
<evidence type="ECO:0000256" key="11">
    <source>
        <dbReference type="SAM" id="Phobius"/>
    </source>
</evidence>
<accession>X6N4R0</accession>
<keyword evidence="7 9" id="KW-0539">Nucleus</keyword>
<dbReference type="InterPro" id="IPR047575">
    <property type="entry name" value="Sm"/>
</dbReference>
<gene>
    <name evidence="9" type="primary">LSM4</name>
    <name evidence="13" type="ORF">RFI_16343</name>
</gene>
<dbReference type="AlphaFoldDB" id="X6N4R0"/>
<keyword evidence="6 9" id="KW-0508">mRNA splicing</keyword>
<dbReference type="PROSITE" id="PS52002">
    <property type="entry name" value="SM"/>
    <property type="match status" value="1"/>
</dbReference>
<keyword evidence="14" id="KW-1185">Reference proteome</keyword>
<dbReference type="InterPro" id="IPR034101">
    <property type="entry name" value="Lsm4"/>
</dbReference>
<dbReference type="GO" id="GO:0003723">
    <property type="term" value="F:RNA binding"/>
    <property type="evidence" value="ECO:0007669"/>
    <property type="project" value="UniProtKB-KW"/>
</dbReference>
<evidence type="ECO:0000313" key="14">
    <source>
        <dbReference type="Proteomes" id="UP000023152"/>
    </source>
</evidence>
<evidence type="ECO:0000256" key="6">
    <source>
        <dbReference type="ARBA" id="ARBA00023187"/>
    </source>
</evidence>
<feature type="region of interest" description="Disordered" evidence="10">
    <location>
        <begin position="26"/>
        <end position="49"/>
    </location>
</feature>
<comment type="subunit">
    <text evidence="9">LSm subunits form a heteromer with a doughnut shape.</text>
</comment>
<dbReference type="SUPFAM" id="SSF50182">
    <property type="entry name" value="Sm-like ribonucleoproteins"/>
    <property type="match status" value="1"/>
</dbReference>
<proteinExistence type="inferred from homology"/>
<keyword evidence="5 9" id="KW-0694">RNA-binding</keyword>